<protein>
    <recommendedName>
        <fullName evidence="3">IPT/TIG domain-containing protein</fullName>
    </recommendedName>
</protein>
<accession>A0A2M7P2W9</accession>
<dbReference type="InterPro" id="IPR013783">
    <property type="entry name" value="Ig-like_fold"/>
</dbReference>
<dbReference type="Proteomes" id="UP000231028">
    <property type="component" value="Unassembled WGS sequence"/>
</dbReference>
<organism evidence="1 2">
    <name type="scientific">Candidatus Desantisbacteria bacterium CG_4_10_14_3_um_filter_40_18</name>
    <dbReference type="NCBI Taxonomy" id="1974544"/>
    <lineage>
        <taxon>Bacteria</taxon>
        <taxon>Candidatus Desantisiibacteriota</taxon>
    </lineage>
</organism>
<dbReference type="InterPro" id="IPR014756">
    <property type="entry name" value="Ig_E-set"/>
</dbReference>
<dbReference type="Gene3D" id="2.60.40.10">
    <property type="entry name" value="Immunoglobulins"/>
    <property type="match status" value="2"/>
</dbReference>
<gene>
    <name evidence="1" type="ORF">COZ13_02430</name>
</gene>
<dbReference type="SUPFAM" id="SSF81296">
    <property type="entry name" value="E set domains"/>
    <property type="match status" value="1"/>
</dbReference>
<feature type="non-terminal residue" evidence="1">
    <location>
        <position position="1072"/>
    </location>
</feature>
<evidence type="ECO:0008006" key="3">
    <source>
        <dbReference type="Google" id="ProtNLM"/>
    </source>
</evidence>
<dbReference type="EMBL" id="PFKI01000076">
    <property type="protein sequence ID" value="PIY19991.1"/>
    <property type="molecule type" value="Genomic_DNA"/>
</dbReference>
<sequence length="1072" mass="110687">MSPTAGTVGTVIMIDGTGYAAGDSIIIVAFGTSNNVKETKASQYGSWTTSFTANAQSYGTTTITATGASSESAQNQFFMNGRIIGIYPTSGAIGLLVSIKGDGYRAGETVIINFEEVGIATATVAASGTFTASFAIPDDSVGTKMVTASDGVVVNTISFTIKAGISDLSPNRGSVGTVVYIAGNGYGGTETIRVDFGNTSSIAVTMTSGAGTFSTTFTINTQPAGQTTVIAEGVNSHSTDLKTFTVWQHILSITPAKGTVGSMITITADGYGSSEVVRIQLGTSPSVGSVVSSDMGTFTAIFSIDTQAYGTRTIVPIGQVSFVIGVDTTTCFVLPEVYSISPKAGTVGRLVEVQGTGYVAGATITLTFGSSTFIASQLVETSGHFVANFVVDLQPYGTTTVKAVGVSEAAENTFMIMPAIYYVSPSMGTVGTIITINCRGFVANDSISISFGSNATIQQAAVDNKGYFATTFTIDVQHYGTTTIKASGSMNTVAENTTFILPNIYYISNKEGTVGAPIVIRGRGFAPGEIIKITIGTWDPYAEADENGYFEYSFTIDTQSYGTTTINATGSNSTTPAEETFNINPELYFVSPMAGTVGTVVYIHGTGYAATELITIAFGNNPSIQITMTDDIGFFDTTFTIDTQVYGTTTITAIGALSGSASNTSFIQPEVYLVSPTKGSVGTVVMIRGTGYATLDGITVAFGTNASITTTVASSNGSFTATFTVDTQSFGTTTIMVSGVSVATNSFHILPQVVSVSPTAGTVGTMVTISGTGYGVTDTLTVAFGTNATIQQAAASEYGSWTAAWTVDTQVYGTTTITVSGVSSAANRFFIQPEVYMVTPTMGSVGTLVSVGGTGYAVEAVTIDFGTHNNIKIQSTNDMGWFNTTFTIDVQAYGTTTITARGVSSATNVFYILPEVVSVQPTSGSVGTIVTIRGTGYGATDGITVAFGGNPTIQQATASTHGSFTSTWTVDTQGYGTTTITVSGVSVATNRFFILPQVYSVIPTSGTVGTVVSVAGTGYGANEGITIAFGTNDNIRTPLYVDDHGWFNTSFVVDMQAFGTTTITASGNEAVA</sequence>
<evidence type="ECO:0000313" key="2">
    <source>
        <dbReference type="Proteomes" id="UP000231028"/>
    </source>
</evidence>
<name>A0A2M7P2W9_9BACT</name>
<evidence type="ECO:0000313" key="1">
    <source>
        <dbReference type="EMBL" id="PIY19991.1"/>
    </source>
</evidence>
<reference evidence="2" key="1">
    <citation type="submission" date="2017-09" db="EMBL/GenBank/DDBJ databases">
        <title>Depth-based differentiation of microbial function through sediment-hosted aquifers and enrichment of novel symbionts in the deep terrestrial subsurface.</title>
        <authorList>
            <person name="Probst A.J."/>
            <person name="Ladd B."/>
            <person name="Jarett J.K."/>
            <person name="Geller-Mcgrath D.E."/>
            <person name="Sieber C.M.K."/>
            <person name="Emerson J.B."/>
            <person name="Anantharaman K."/>
            <person name="Thomas B.C."/>
            <person name="Malmstrom R."/>
            <person name="Stieglmeier M."/>
            <person name="Klingl A."/>
            <person name="Woyke T."/>
            <person name="Ryan C.M."/>
            <person name="Banfield J.F."/>
        </authorList>
    </citation>
    <scope>NUCLEOTIDE SEQUENCE [LARGE SCALE GENOMIC DNA]</scope>
</reference>
<proteinExistence type="predicted"/>
<dbReference type="AlphaFoldDB" id="A0A2M7P2W9"/>
<dbReference type="CDD" id="cd00102">
    <property type="entry name" value="IPT"/>
    <property type="match status" value="1"/>
</dbReference>
<comment type="caution">
    <text evidence="1">The sequence shown here is derived from an EMBL/GenBank/DDBJ whole genome shotgun (WGS) entry which is preliminary data.</text>
</comment>